<dbReference type="AlphaFoldDB" id="A0AAN9AF95"/>
<name>A0AAN9AF95_HALRR</name>
<proteinExistence type="predicted"/>
<keyword evidence="1" id="KW-0812">Transmembrane</keyword>
<evidence type="ECO:0000313" key="3">
    <source>
        <dbReference type="EMBL" id="KAK7083047.1"/>
    </source>
</evidence>
<reference evidence="3 4" key="1">
    <citation type="submission" date="2023-11" db="EMBL/GenBank/DDBJ databases">
        <title>Halocaridina rubra genome assembly.</title>
        <authorList>
            <person name="Smith C."/>
        </authorList>
    </citation>
    <scope>NUCLEOTIDE SEQUENCE [LARGE SCALE GENOMIC DNA]</scope>
    <source>
        <strain evidence="3">EP-1</strain>
        <tissue evidence="3">Whole</tissue>
    </source>
</reference>
<keyword evidence="4" id="KW-1185">Reference proteome</keyword>
<evidence type="ECO:0000256" key="1">
    <source>
        <dbReference type="SAM" id="Phobius"/>
    </source>
</evidence>
<keyword evidence="2" id="KW-0732">Signal</keyword>
<sequence>MHRVLYVILIFLWINYGNKEPIAYAEETGTNRRDSVTFPGKFTWGYVKDISEPLIYTTSGDSKSTSNSRIKRNDLGFKGSVTYGARGRWVGRAIPVITQPRNQVVSASMFVNGGDPHYGVYNPYEHRQYGINPSSSPPYAGPPQGSNYHPPYAPNWHNYYTLSPPPPPSSNYPPCRYCQGNYHSLTRPRVVYREVDPSYLVYANNQGPRSLLLSREPVRISITPYDDTSKKFSSPNSNKFGTSGKRSINKFFDESKIELLDMPKKTSMTKKPRKYLHTKGLLKNSTRVKDALFSASTNAEPKNNVVSGIIRILPAIPGNEINVEGRSKPIFFSIRNHQDNTRRKDVTDEDGWTVIRQRFIGTIRQIFPPFEERTRPIDDDVEILPDFSDRLALFGTPILPSRTTYSLDSDYEKASKDRVYGITIAKFKREREGNKNYPAQPMASFLDTRDDVERDSSMKISTHFMTLSVAVLVCIGMSHWLLK</sequence>
<feature type="transmembrane region" description="Helical" evidence="1">
    <location>
        <begin position="464"/>
        <end position="482"/>
    </location>
</feature>
<feature type="chain" id="PRO_5042818882" evidence="2">
    <location>
        <begin position="20"/>
        <end position="483"/>
    </location>
</feature>
<gene>
    <name evidence="3" type="ORF">SK128_000822</name>
</gene>
<evidence type="ECO:0000313" key="4">
    <source>
        <dbReference type="Proteomes" id="UP001381693"/>
    </source>
</evidence>
<evidence type="ECO:0000256" key="2">
    <source>
        <dbReference type="SAM" id="SignalP"/>
    </source>
</evidence>
<protein>
    <submittedName>
        <fullName evidence="3">Uncharacterized protein</fullName>
    </submittedName>
</protein>
<keyword evidence="1" id="KW-0472">Membrane</keyword>
<accession>A0AAN9AF95</accession>
<dbReference type="EMBL" id="JAXCGZ010003822">
    <property type="protein sequence ID" value="KAK7083047.1"/>
    <property type="molecule type" value="Genomic_DNA"/>
</dbReference>
<keyword evidence="1" id="KW-1133">Transmembrane helix</keyword>
<feature type="signal peptide" evidence="2">
    <location>
        <begin position="1"/>
        <end position="19"/>
    </location>
</feature>
<dbReference type="Proteomes" id="UP001381693">
    <property type="component" value="Unassembled WGS sequence"/>
</dbReference>
<organism evidence="3 4">
    <name type="scientific">Halocaridina rubra</name>
    <name type="common">Hawaiian red shrimp</name>
    <dbReference type="NCBI Taxonomy" id="373956"/>
    <lineage>
        <taxon>Eukaryota</taxon>
        <taxon>Metazoa</taxon>
        <taxon>Ecdysozoa</taxon>
        <taxon>Arthropoda</taxon>
        <taxon>Crustacea</taxon>
        <taxon>Multicrustacea</taxon>
        <taxon>Malacostraca</taxon>
        <taxon>Eumalacostraca</taxon>
        <taxon>Eucarida</taxon>
        <taxon>Decapoda</taxon>
        <taxon>Pleocyemata</taxon>
        <taxon>Caridea</taxon>
        <taxon>Atyoidea</taxon>
        <taxon>Atyidae</taxon>
        <taxon>Halocaridina</taxon>
    </lineage>
</organism>
<comment type="caution">
    <text evidence="3">The sequence shown here is derived from an EMBL/GenBank/DDBJ whole genome shotgun (WGS) entry which is preliminary data.</text>
</comment>